<keyword evidence="3" id="KW-1185">Reference proteome</keyword>
<name>A0A512LCD3_9PROT</name>
<dbReference type="EMBL" id="BKAD01000036">
    <property type="protein sequence ID" value="GEP31791.1"/>
    <property type="molecule type" value="Genomic_DNA"/>
</dbReference>
<sequence length="386" mass="43754">MRRADEIVRNAATNFMHTPGLAITRRHTYADLFERFNVISSLLYEGVQGTGHLVLVDPDNKAIDYALRLKEPVPFRQPRWARKILQMAAADIALIADSERIYGLGRLRADHDPSAQDAFTIDFLDHYHWEVRCGTQVLLRSRYGEPKLPQELISRERFIVNYARLFPESSSDDHERLWVLFNVAIEQDHGSMIVVAADATDEALRLTQQGTGIEPVLMTSDLLQRVSGIDGTILLDPHGVCHAVGVILDGVATVDCTPSRGSRFNSGLRYISINDTRRLAIVVSDDHTVDLIPLLPPQIARTDMETNVSAPERATLDNYHKPRNWLENHRFYLNSEQCEIVNSALDRIEALPRDVGEIVITTTRFKPDPRMDDSYLLPMSERDEHP</sequence>
<dbReference type="Proteomes" id="UP000321337">
    <property type="component" value="Unassembled WGS sequence"/>
</dbReference>
<protein>
    <recommendedName>
        <fullName evidence="1">DAC domain-containing protein</fullName>
    </recommendedName>
</protein>
<evidence type="ECO:0000313" key="3">
    <source>
        <dbReference type="Proteomes" id="UP000321337"/>
    </source>
</evidence>
<dbReference type="PROSITE" id="PS51794">
    <property type="entry name" value="DAC"/>
    <property type="match status" value="1"/>
</dbReference>
<dbReference type="InterPro" id="IPR003390">
    <property type="entry name" value="DNA_integrity_scan_DisA_N"/>
</dbReference>
<feature type="domain" description="DAC" evidence="1">
    <location>
        <begin position="155"/>
        <end position="306"/>
    </location>
</feature>
<dbReference type="Pfam" id="PF21750">
    <property type="entry name" value="DACNH"/>
    <property type="match status" value="1"/>
</dbReference>
<comment type="caution">
    <text evidence="2">The sequence shown here is derived from an EMBL/GenBank/DDBJ whole genome shotgun (WGS) entry which is preliminary data.</text>
</comment>
<dbReference type="InterPro" id="IPR048555">
    <property type="entry name" value="DACNH"/>
</dbReference>
<reference evidence="2 3" key="1">
    <citation type="submission" date="2019-07" db="EMBL/GenBank/DDBJ databases">
        <title>Whole genome shotgun sequence of Thiobacillus plumbophilus NBRC 107929.</title>
        <authorList>
            <person name="Hosoyama A."/>
            <person name="Uohara A."/>
            <person name="Ohji S."/>
            <person name="Ichikawa N."/>
        </authorList>
    </citation>
    <scope>NUCLEOTIDE SEQUENCE [LARGE SCALE GENOMIC DNA]</scope>
    <source>
        <strain evidence="2 3">NBRC 107929</strain>
    </source>
</reference>
<dbReference type="AlphaFoldDB" id="A0A512LCD3"/>
<evidence type="ECO:0000313" key="2">
    <source>
        <dbReference type="EMBL" id="GEP31791.1"/>
    </source>
</evidence>
<accession>A0A512LCD3</accession>
<evidence type="ECO:0000259" key="1">
    <source>
        <dbReference type="PROSITE" id="PS51794"/>
    </source>
</evidence>
<organism evidence="2 3">
    <name type="scientific">Sulfuriferula plumbiphila</name>
    <dbReference type="NCBI Taxonomy" id="171865"/>
    <lineage>
        <taxon>Bacteria</taxon>
        <taxon>Pseudomonadati</taxon>
        <taxon>Pseudomonadota</taxon>
        <taxon>Betaproteobacteria</taxon>
        <taxon>Nitrosomonadales</taxon>
        <taxon>Sulfuricellaceae</taxon>
        <taxon>Sulfuriferula</taxon>
    </lineage>
</organism>
<gene>
    <name evidence="2" type="ORF">TPL01_29290</name>
</gene>
<proteinExistence type="predicted"/>